<comment type="caution">
    <text evidence="2">The sequence shown here is derived from an EMBL/GenBank/DDBJ whole genome shotgun (WGS) entry which is preliminary data.</text>
</comment>
<accession>A0ABQ8TR80</accession>
<organism evidence="2 3">
    <name type="scientific">Periplaneta americana</name>
    <name type="common">American cockroach</name>
    <name type="synonym">Blatta americana</name>
    <dbReference type="NCBI Taxonomy" id="6978"/>
    <lineage>
        <taxon>Eukaryota</taxon>
        <taxon>Metazoa</taxon>
        <taxon>Ecdysozoa</taxon>
        <taxon>Arthropoda</taxon>
        <taxon>Hexapoda</taxon>
        <taxon>Insecta</taxon>
        <taxon>Pterygota</taxon>
        <taxon>Neoptera</taxon>
        <taxon>Polyneoptera</taxon>
        <taxon>Dictyoptera</taxon>
        <taxon>Blattodea</taxon>
        <taxon>Blattoidea</taxon>
        <taxon>Blattidae</taxon>
        <taxon>Blattinae</taxon>
        <taxon>Periplaneta</taxon>
    </lineage>
</organism>
<protein>
    <submittedName>
        <fullName evidence="2">Uncharacterized protein</fullName>
    </submittedName>
</protein>
<gene>
    <name evidence="2" type="ORF">ANN_00600</name>
</gene>
<keyword evidence="3" id="KW-1185">Reference proteome</keyword>
<keyword evidence="1" id="KW-0812">Transmembrane</keyword>
<sequence length="189" mass="21680">MASLCEDAMNPGFLKSHLSKGLTPPDTAIAFNEKLLLWIRQMQKGEIYHFPFLSKRCDVVYAVGNFIVYGGCTVYFIFLERTLTFSSADWRNDTHRRPRLRDRANVQSRELIDLRCDREMRAKYDSRSSLMQFYDGFPTGRFPNLHKLCEKVFSSVRVVSSETGCGARDVQSERELAYVCGSTGAHNEL</sequence>
<name>A0ABQ8TR80_PERAM</name>
<keyword evidence="1" id="KW-1133">Transmembrane helix</keyword>
<evidence type="ECO:0000313" key="2">
    <source>
        <dbReference type="EMBL" id="KAJ4449203.1"/>
    </source>
</evidence>
<evidence type="ECO:0000256" key="1">
    <source>
        <dbReference type="SAM" id="Phobius"/>
    </source>
</evidence>
<proteinExistence type="predicted"/>
<reference evidence="2 3" key="1">
    <citation type="journal article" date="2022" name="Allergy">
        <title>Genome assembly and annotation of Periplaneta americana reveal a comprehensive cockroach allergen profile.</title>
        <authorList>
            <person name="Wang L."/>
            <person name="Xiong Q."/>
            <person name="Saelim N."/>
            <person name="Wang L."/>
            <person name="Nong W."/>
            <person name="Wan A.T."/>
            <person name="Shi M."/>
            <person name="Liu X."/>
            <person name="Cao Q."/>
            <person name="Hui J.H.L."/>
            <person name="Sookrung N."/>
            <person name="Leung T.F."/>
            <person name="Tungtrongchitr A."/>
            <person name="Tsui S.K.W."/>
        </authorList>
    </citation>
    <scope>NUCLEOTIDE SEQUENCE [LARGE SCALE GENOMIC DNA]</scope>
    <source>
        <strain evidence="2">PWHHKU_190912</strain>
    </source>
</reference>
<evidence type="ECO:0000313" key="3">
    <source>
        <dbReference type="Proteomes" id="UP001148838"/>
    </source>
</evidence>
<dbReference type="Proteomes" id="UP001148838">
    <property type="component" value="Unassembled WGS sequence"/>
</dbReference>
<feature type="transmembrane region" description="Helical" evidence="1">
    <location>
        <begin position="59"/>
        <end position="78"/>
    </location>
</feature>
<dbReference type="EMBL" id="JAJSOF020000003">
    <property type="protein sequence ID" value="KAJ4449203.1"/>
    <property type="molecule type" value="Genomic_DNA"/>
</dbReference>
<keyword evidence="1" id="KW-0472">Membrane</keyword>